<evidence type="ECO:0000313" key="4">
    <source>
        <dbReference type="EMBL" id="CDF36989.1"/>
    </source>
</evidence>
<dbReference type="SUPFAM" id="SSF56112">
    <property type="entry name" value="Protein kinase-like (PK-like)"/>
    <property type="match status" value="1"/>
</dbReference>
<dbReference type="Gene3D" id="1.10.1070.11">
    <property type="entry name" value="Phosphatidylinositol 3-/4-kinase, catalytic domain"/>
    <property type="match status" value="1"/>
</dbReference>
<evidence type="ECO:0000256" key="2">
    <source>
        <dbReference type="ARBA" id="ARBA00022777"/>
    </source>
</evidence>
<organism evidence="4 5">
    <name type="scientific">Chondrus crispus</name>
    <name type="common">Carrageen Irish moss</name>
    <name type="synonym">Polymorpha crispa</name>
    <dbReference type="NCBI Taxonomy" id="2769"/>
    <lineage>
        <taxon>Eukaryota</taxon>
        <taxon>Rhodophyta</taxon>
        <taxon>Florideophyceae</taxon>
        <taxon>Rhodymeniophycidae</taxon>
        <taxon>Gigartinales</taxon>
        <taxon>Gigartinaceae</taxon>
        <taxon>Chondrus</taxon>
    </lineage>
</organism>
<dbReference type="PROSITE" id="PS50290">
    <property type="entry name" value="PI3_4_KINASE_3"/>
    <property type="match status" value="1"/>
</dbReference>
<accession>R7QG11</accession>
<proteinExistence type="predicted"/>
<evidence type="ECO:0000256" key="1">
    <source>
        <dbReference type="ARBA" id="ARBA00022679"/>
    </source>
</evidence>
<dbReference type="GeneID" id="17324518"/>
<dbReference type="STRING" id="2769.R7QG11"/>
<dbReference type="InterPro" id="IPR011009">
    <property type="entry name" value="Kinase-like_dom_sf"/>
</dbReference>
<keyword evidence="5" id="KW-1185">Reference proteome</keyword>
<dbReference type="GO" id="GO:0005777">
    <property type="term" value="C:peroxisome"/>
    <property type="evidence" value="ECO:0007669"/>
    <property type="project" value="TreeGrafter"/>
</dbReference>
<dbReference type="InterPro" id="IPR000403">
    <property type="entry name" value="PI3/4_kinase_cat_dom"/>
</dbReference>
<dbReference type="GO" id="GO:0000045">
    <property type="term" value="P:autophagosome assembly"/>
    <property type="evidence" value="ECO:0007669"/>
    <property type="project" value="TreeGrafter"/>
</dbReference>
<dbReference type="Gene3D" id="3.30.1010.10">
    <property type="entry name" value="Phosphatidylinositol 3-kinase Catalytic Subunit, Chain A, domain 4"/>
    <property type="match status" value="1"/>
</dbReference>
<dbReference type="PANTHER" id="PTHR10048">
    <property type="entry name" value="PHOSPHATIDYLINOSITOL KINASE"/>
    <property type="match status" value="1"/>
</dbReference>
<dbReference type="EMBL" id="HG001808">
    <property type="protein sequence ID" value="CDF36989.1"/>
    <property type="molecule type" value="Genomic_DNA"/>
</dbReference>
<dbReference type="InterPro" id="IPR036940">
    <property type="entry name" value="PI3/4_kinase_cat_sf"/>
</dbReference>
<evidence type="ECO:0000313" key="5">
    <source>
        <dbReference type="Proteomes" id="UP000012073"/>
    </source>
</evidence>
<dbReference type="Pfam" id="PF00454">
    <property type="entry name" value="PI3_PI4_kinase"/>
    <property type="match status" value="1"/>
</dbReference>
<dbReference type="PANTHER" id="PTHR10048:SF7">
    <property type="entry name" value="PHOSPHATIDYLINOSITOL 3-KINASE CATALYTIC SUBUNIT TYPE 3"/>
    <property type="match status" value="1"/>
</dbReference>
<dbReference type="AlphaFoldDB" id="R7QG11"/>
<dbReference type="RefSeq" id="XP_005716808.1">
    <property type="nucleotide sequence ID" value="XM_005716751.1"/>
</dbReference>
<keyword evidence="1" id="KW-0808">Transferase</keyword>
<dbReference type="GO" id="GO:0016303">
    <property type="term" value="F:1-phosphatidylinositol-3-kinase activity"/>
    <property type="evidence" value="ECO:0007669"/>
    <property type="project" value="TreeGrafter"/>
</dbReference>
<evidence type="ECO:0000259" key="3">
    <source>
        <dbReference type="PROSITE" id="PS50290"/>
    </source>
</evidence>
<feature type="domain" description="PI3K/PI4K catalytic" evidence="3">
    <location>
        <begin position="93"/>
        <end position="362"/>
    </location>
</feature>
<dbReference type="InterPro" id="IPR015433">
    <property type="entry name" value="PI3/4_kinase"/>
</dbReference>
<dbReference type="GO" id="GO:0000407">
    <property type="term" value="C:phagophore assembly site"/>
    <property type="evidence" value="ECO:0007669"/>
    <property type="project" value="TreeGrafter"/>
</dbReference>
<dbReference type="PhylomeDB" id="R7QG11"/>
<dbReference type="OrthoDB" id="3237at2759"/>
<dbReference type="Proteomes" id="UP000012073">
    <property type="component" value="Unassembled WGS sequence"/>
</dbReference>
<protein>
    <recommendedName>
        <fullName evidence="3">PI3K/PI4K catalytic domain-containing protein</fullName>
    </recommendedName>
</protein>
<keyword evidence="2" id="KW-0418">Kinase</keyword>
<gene>
    <name evidence="4" type="ORF">CHC_T00004978001</name>
</gene>
<dbReference type="GO" id="GO:0034272">
    <property type="term" value="C:phosphatidylinositol 3-kinase complex, class III, type II"/>
    <property type="evidence" value="ECO:0007669"/>
    <property type="project" value="TreeGrafter"/>
</dbReference>
<reference evidence="5" key="1">
    <citation type="journal article" date="2013" name="Proc. Natl. Acad. Sci. U.S.A.">
        <title>Genome structure and metabolic features in the red seaweed Chondrus crispus shed light on evolution of the Archaeplastida.</title>
        <authorList>
            <person name="Collen J."/>
            <person name="Porcel B."/>
            <person name="Carre W."/>
            <person name="Ball S.G."/>
            <person name="Chaparro C."/>
            <person name="Tonon T."/>
            <person name="Barbeyron T."/>
            <person name="Michel G."/>
            <person name="Noel B."/>
            <person name="Valentin K."/>
            <person name="Elias M."/>
            <person name="Artiguenave F."/>
            <person name="Arun A."/>
            <person name="Aury J.M."/>
            <person name="Barbosa-Neto J.F."/>
            <person name="Bothwell J.H."/>
            <person name="Bouget F.Y."/>
            <person name="Brillet L."/>
            <person name="Cabello-Hurtado F."/>
            <person name="Capella-Gutierrez S."/>
            <person name="Charrier B."/>
            <person name="Cladiere L."/>
            <person name="Cock J.M."/>
            <person name="Coelho S.M."/>
            <person name="Colleoni C."/>
            <person name="Czjzek M."/>
            <person name="Da Silva C."/>
            <person name="Delage L."/>
            <person name="Denoeud F."/>
            <person name="Deschamps P."/>
            <person name="Dittami S.M."/>
            <person name="Gabaldon T."/>
            <person name="Gachon C.M."/>
            <person name="Groisillier A."/>
            <person name="Herve C."/>
            <person name="Jabbari K."/>
            <person name="Katinka M."/>
            <person name="Kloareg B."/>
            <person name="Kowalczyk N."/>
            <person name="Labadie K."/>
            <person name="Leblanc C."/>
            <person name="Lopez P.J."/>
            <person name="McLachlan D.H."/>
            <person name="Meslet-Cladiere L."/>
            <person name="Moustafa A."/>
            <person name="Nehr Z."/>
            <person name="Nyvall Collen P."/>
            <person name="Panaud O."/>
            <person name="Partensky F."/>
            <person name="Poulain J."/>
            <person name="Rensing S.A."/>
            <person name="Rousvoal S."/>
            <person name="Samson G."/>
            <person name="Symeonidi A."/>
            <person name="Weissenbach J."/>
            <person name="Zambounis A."/>
            <person name="Wincker P."/>
            <person name="Boyen C."/>
        </authorList>
    </citation>
    <scope>NUCLEOTIDE SEQUENCE [LARGE SCALE GENOMIC DNA]</scope>
    <source>
        <strain evidence="5">cv. Stackhouse</strain>
    </source>
</reference>
<name>R7QG11_CHOCR</name>
<dbReference type="GO" id="GO:0048015">
    <property type="term" value="P:phosphatidylinositol-mediated signaling"/>
    <property type="evidence" value="ECO:0007669"/>
    <property type="project" value="TreeGrafter"/>
</dbReference>
<dbReference type="SMART" id="SM00146">
    <property type="entry name" value="PI3Kc"/>
    <property type="match status" value="1"/>
</dbReference>
<dbReference type="GO" id="GO:0034271">
    <property type="term" value="C:phosphatidylinositol 3-kinase complex, class III, type I"/>
    <property type="evidence" value="ECO:0007669"/>
    <property type="project" value="TreeGrafter"/>
</dbReference>
<dbReference type="KEGG" id="ccp:CHC_T00004978001"/>
<dbReference type="GO" id="GO:0006897">
    <property type="term" value="P:endocytosis"/>
    <property type="evidence" value="ECO:0007669"/>
    <property type="project" value="TreeGrafter"/>
</dbReference>
<dbReference type="GO" id="GO:0005768">
    <property type="term" value="C:endosome"/>
    <property type="evidence" value="ECO:0007669"/>
    <property type="project" value="TreeGrafter"/>
</dbReference>
<dbReference type="Gramene" id="CDF36989">
    <property type="protein sequence ID" value="CDF36989"/>
    <property type="gene ID" value="CHC_T00004978001"/>
</dbReference>
<sequence>MIDLQSYEFWTNSVYIKGVEKGHHYGYRAVTHPLHCLGSDIDSHIDTSKALSDDPFLSEDSGLTDGDDLSVSYGGISLEDINHLQEDAAVVGSVIVRKVFASIARPMIVELRIPMENADLDSDDHHTILRPGLLVKEGDNLMQDLGVEIMFQCFNHVWAHSTVYADKESEVPFSVHYEVFPTSPSQGFMEAVTGLQSLKSYNWQQWRDEHGSSKARVNEMLRSTVGAYVGTYVCGGRDRHFDNVLIKDDKHLLHIDFGFLMGTSPPIDGPHIAIAPQMEAVFRDLKVWDKFVRMCVDAFIALRRVAPAIIRTSVIMFSKAGYEEEQIRLYLRGRFSLNVHEREDKAAETLRRQIVNSSGDIKTRFKAFAHEHIDPAWYGLLEKGFPPAVAIMRIVDAKEQKAAKKLSQQTTVEVREDEKIHLR</sequence>